<evidence type="ECO:0000256" key="3">
    <source>
        <dbReference type="ARBA" id="ARBA00022679"/>
    </source>
</evidence>
<feature type="domain" description="Polymerase/histidinol phosphatase N-terminal" evidence="8">
    <location>
        <begin position="339"/>
        <end position="422"/>
    </location>
</feature>
<organism evidence="10 11">
    <name type="scientific">Gemmatimonas groenlandica</name>
    <dbReference type="NCBI Taxonomy" id="2732249"/>
    <lineage>
        <taxon>Bacteria</taxon>
        <taxon>Pseudomonadati</taxon>
        <taxon>Gemmatimonadota</taxon>
        <taxon>Gemmatimonadia</taxon>
        <taxon>Gemmatimonadales</taxon>
        <taxon>Gemmatimonadaceae</taxon>
        <taxon>Gemmatimonas</taxon>
    </lineage>
</organism>
<dbReference type="InterPro" id="IPR016195">
    <property type="entry name" value="Pol/histidinol_Pase-like"/>
</dbReference>
<dbReference type="InterPro" id="IPR003141">
    <property type="entry name" value="Pol/His_phosphatase_N"/>
</dbReference>
<dbReference type="SUPFAM" id="SSF89550">
    <property type="entry name" value="PHP domain-like"/>
    <property type="match status" value="1"/>
</dbReference>
<dbReference type="RefSeq" id="WP_171225685.1">
    <property type="nucleotide sequence ID" value="NZ_CP053085.1"/>
</dbReference>
<evidence type="ECO:0000259" key="7">
    <source>
        <dbReference type="SMART" id="SM00278"/>
    </source>
</evidence>
<evidence type="ECO:0000256" key="6">
    <source>
        <dbReference type="ARBA" id="ARBA00049244"/>
    </source>
</evidence>
<dbReference type="GO" id="GO:0008270">
    <property type="term" value="F:zinc ion binding"/>
    <property type="evidence" value="ECO:0007669"/>
    <property type="project" value="TreeGrafter"/>
</dbReference>
<gene>
    <name evidence="10" type="ORF">HKW67_12400</name>
</gene>
<dbReference type="InterPro" id="IPR043519">
    <property type="entry name" value="NT_sf"/>
</dbReference>
<name>A0A6M4INF7_9BACT</name>
<evidence type="ECO:0000259" key="9">
    <source>
        <dbReference type="SMART" id="SM00483"/>
    </source>
</evidence>
<keyword evidence="3" id="KW-0808">Transferase</keyword>
<dbReference type="SMART" id="SM00278">
    <property type="entry name" value="HhH1"/>
    <property type="match status" value="2"/>
</dbReference>
<dbReference type="SUPFAM" id="SSF81301">
    <property type="entry name" value="Nucleotidyltransferase"/>
    <property type="match status" value="1"/>
</dbReference>
<sequence length="592" mass="63827">MDCRSAAFALTQIATLLELHDEDRFSVRAMQTAARVVASHGETDLGQAMARDLAAEDVIAPAAIEVLRDLATSNGSALLERLQEETPEGLLEMLRVPGLGPSRIRSIHDGLHIDSLLDLELAARDGRLAELPKFGAKTAEKILKGIADLRATGAYVLWQHGRAEAERIADAIRANPDVLRLEIAGSIRRRMEIVRDVDVVCAVRGSPSVVAASFAQLRGVKEVLGGGGRTLSLRLEDGVRVDVHCVRPEQFALALWRATGSSAHVKQLTERAAGMGLVLAGDELRDRDGALVSIPDEPALYARLGLAYVVPEQREAMGEVEAAARGPFPTLITEADLVGALHCHSQYSDGGATISDMANAARARGLRYLGVSDHSQSNTYAGGLARDAILRQHDEIDALNAQYVAQGIAFRVLKGIEADILPCGRVDYDAAFLDRFDFVIGSVHSRYGMNERQMTDRVLKALDDPHLTILGHPTGRLLLTREPYAIDIAAIIEKAGAVGVAMELNADPHRLDIDWRACRIAQERGALVSIGPDAHSPQGFEHLELGIASARKGWLTPANVLNTRSADEVLAFARARRDGAATTAPHLRVMQG</sequence>
<dbReference type="InterPro" id="IPR022311">
    <property type="entry name" value="PolX-like"/>
</dbReference>
<evidence type="ECO:0000256" key="1">
    <source>
        <dbReference type="ARBA" id="ARBA00001946"/>
    </source>
</evidence>
<comment type="catalytic activity">
    <reaction evidence="6">
        <text>DNA(n) + a 2'-deoxyribonucleoside 5'-triphosphate = DNA(n+1) + diphosphate</text>
        <dbReference type="Rhea" id="RHEA:22508"/>
        <dbReference type="Rhea" id="RHEA-COMP:17339"/>
        <dbReference type="Rhea" id="RHEA-COMP:17340"/>
        <dbReference type="ChEBI" id="CHEBI:33019"/>
        <dbReference type="ChEBI" id="CHEBI:61560"/>
        <dbReference type="ChEBI" id="CHEBI:173112"/>
        <dbReference type="EC" id="2.7.7.7"/>
    </reaction>
</comment>
<reference evidence="10 11" key="1">
    <citation type="submission" date="2020-05" db="EMBL/GenBank/DDBJ databases">
        <title>Complete genome sequence of Gemmatimonas greenlandica TET16.</title>
        <authorList>
            <person name="Zeng Y."/>
        </authorList>
    </citation>
    <scope>NUCLEOTIDE SEQUENCE [LARGE SCALE GENOMIC DNA]</scope>
    <source>
        <strain evidence="10 11">TET16</strain>
    </source>
</reference>
<dbReference type="InterPro" id="IPR050243">
    <property type="entry name" value="PHP_phosphatase"/>
</dbReference>
<dbReference type="Gene3D" id="3.20.20.140">
    <property type="entry name" value="Metal-dependent hydrolases"/>
    <property type="match status" value="1"/>
</dbReference>
<evidence type="ECO:0000259" key="8">
    <source>
        <dbReference type="SMART" id="SM00481"/>
    </source>
</evidence>
<dbReference type="PIRSF" id="PIRSF005047">
    <property type="entry name" value="UCP005047_YshC"/>
    <property type="match status" value="1"/>
</dbReference>
<protein>
    <recommendedName>
        <fullName evidence="2">DNA-directed DNA polymerase</fullName>
        <ecNumber evidence="2">2.7.7.7</ecNumber>
    </recommendedName>
</protein>
<dbReference type="Pfam" id="PF14520">
    <property type="entry name" value="HHH_5"/>
    <property type="match status" value="1"/>
</dbReference>
<dbReference type="KEGG" id="ggr:HKW67_12400"/>
<accession>A0A6M4INF7</accession>
<dbReference type="GO" id="GO:0042578">
    <property type="term" value="F:phosphoric ester hydrolase activity"/>
    <property type="evidence" value="ECO:0007669"/>
    <property type="project" value="TreeGrafter"/>
</dbReference>
<dbReference type="InterPro" id="IPR002054">
    <property type="entry name" value="DNA-dir_DNA_pol_X"/>
</dbReference>
<keyword evidence="11" id="KW-1185">Reference proteome</keyword>
<dbReference type="GO" id="GO:0005829">
    <property type="term" value="C:cytosol"/>
    <property type="evidence" value="ECO:0007669"/>
    <property type="project" value="TreeGrafter"/>
</dbReference>
<evidence type="ECO:0000256" key="4">
    <source>
        <dbReference type="ARBA" id="ARBA00022695"/>
    </source>
</evidence>
<dbReference type="Pfam" id="PF14791">
    <property type="entry name" value="DNA_pol_B_thumb"/>
    <property type="match status" value="1"/>
</dbReference>
<dbReference type="InterPro" id="IPR037160">
    <property type="entry name" value="DNA_Pol_thumb_sf"/>
</dbReference>
<dbReference type="InterPro" id="IPR047967">
    <property type="entry name" value="PolX_PHP"/>
</dbReference>
<dbReference type="Gene3D" id="3.30.210.10">
    <property type="entry name" value="DNA polymerase, thumb domain"/>
    <property type="match status" value="1"/>
</dbReference>
<dbReference type="Pfam" id="PF02811">
    <property type="entry name" value="PHP"/>
    <property type="match status" value="1"/>
</dbReference>
<keyword evidence="5" id="KW-0239">DNA-directed DNA polymerase</keyword>
<proteinExistence type="predicted"/>
<feature type="domain" description="DNA-directed DNA polymerase X" evidence="9">
    <location>
        <begin position="2"/>
        <end position="315"/>
    </location>
</feature>
<dbReference type="AlphaFoldDB" id="A0A6M4INF7"/>
<dbReference type="InterPro" id="IPR027421">
    <property type="entry name" value="DNA_pol_lamdba_lyase_dom_sf"/>
</dbReference>
<evidence type="ECO:0000256" key="2">
    <source>
        <dbReference type="ARBA" id="ARBA00012417"/>
    </source>
</evidence>
<dbReference type="PANTHER" id="PTHR36928:SF1">
    <property type="entry name" value="PHOSPHATASE YCDX-RELATED"/>
    <property type="match status" value="1"/>
</dbReference>
<dbReference type="InterPro" id="IPR003583">
    <property type="entry name" value="Hlx-hairpin-Hlx_DNA-bd_motif"/>
</dbReference>
<dbReference type="GO" id="GO:0003677">
    <property type="term" value="F:DNA binding"/>
    <property type="evidence" value="ECO:0007669"/>
    <property type="project" value="InterPro"/>
</dbReference>
<dbReference type="GO" id="GO:0006281">
    <property type="term" value="P:DNA repair"/>
    <property type="evidence" value="ECO:0007669"/>
    <property type="project" value="InterPro"/>
</dbReference>
<dbReference type="Proteomes" id="UP000500938">
    <property type="component" value="Chromosome"/>
</dbReference>
<feature type="domain" description="Helix-hairpin-helix DNA-binding motif class 1" evidence="7">
    <location>
        <begin position="126"/>
        <end position="145"/>
    </location>
</feature>
<dbReference type="Gene3D" id="1.10.150.110">
    <property type="entry name" value="DNA polymerase beta, N-terminal domain-like"/>
    <property type="match status" value="1"/>
</dbReference>
<evidence type="ECO:0000313" key="10">
    <source>
        <dbReference type="EMBL" id="QJR36250.1"/>
    </source>
</evidence>
<feature type="domain" description="Helix-hairpin-helix DNA-binding motif class 1" evidence="7">
    <location>
        <begin position="91"/>
        <end position="110"/>
    </location>
</feature>
<dbReference type="SMART" id="SM00483">
    <property type="entry name" value="POLXc"/>
    <property type="match status" value="1"/>
</dbReference>
<dbReference type="InterPro" id="IPR004013">
    <property type="entry name" value="PHP_dom"/>
</dbReference>
<dbReference type="EC" id="2.7.7.7" evidence="2"/>
<dbReference type="SUPFAM" id="SSF158702">
    <property type="entry name" value="Sec63 N-terminal domain-like"/>
    <property type="match status" value="1"/>
</dbReference>
<dbReference type="EMBL" id="CP053085">
    <property type="protein sequence ID" value="QJR36250.1"/>
    <property type="molecule type" value="Genomic_DNA"/>
</dbReference>
<evidence type="ECO:0000256" key="5">
    <source>
        <dbReference type="ARBA" id="ARBA00022932"/>
    </source>
</evidence>
<comment type="cofactor">
    <cofactor evidence="1">
        <name>Mg(2+)</name>
        <dbReference type="ChEBI" id="CHEBI:18420"/>
    </cofactor>
</comment>
<dbReference type="InterPro" id="IPR029398">
    <property type="entry name" value="PolB_thumb"/>
</dbReference>
<dbReference type="Gene3D" id="1.10.150.20">
    <property type="entry name" value="5' to 3' exonuclease, C-terminal subdomain"/>
    <property type="match status" value="1"/>
</dbReference>
<dbReference type="GO" id="GO:0003887">
    <property type="term" value="F:DNA-directed DNA polymerase activity"/>
    <property type="evidence" value="ECO:0007669"/>
    <property type="project" value="UniProtKB-KW"/>
</dbReference>
<dbReference type="SMART" id="SM00481">
    <property type="entry name" value="POLIIIAc"/>
    <property type="match status" value="1"/>
</dbReference>
<dbReference type="Gene3D" id="3.30.460.10">
    <property type="entry name" value="Beta Polymerase, domain 2"/>
    <property type="match status" value="1"/>
</dbReference>
<dbReference type="CDD" id="cd07436">
    <property type="entry name" value="PHP_PolX"/>
    <property type="match status" value="1"/>
</dbReference>
<keyword evidence="4" id="KW-0548">Nucleotidyltransferase</keyword>
<evidence type="ECO:0000313" key="11">
    <source>
        <dbReference type="Proteomes" id="UP000500938"/>
    </source>
</evidence>
<dbReference type="PANTHER" id="PTHR36928">
    <property type="entry name" value="PHOSPHATASE YCDX-RELATED"/>
    <property type="match status" value="1"/>
</dbReference>